<dbReference type="Proteomes" id="UP001551482">
    <property type="component" value="Unassembled WGS sequence"/>
</dbReference>
<organism evidence="1 2">
    <name type="scientific">Streptodolium elevatio</name>
    <dbReference type="NCBI Taxonomy" id="3157996"/>
    <lineage>
        <taxon>Bacteria</taxon>
        <taxon>Bacillati</taxon>
        <taxon>Actinomycetota</taxon>
        <taxon>Actinomycetes</taxon>
        <taxon>Kitasatosporales</taxon>
        <taxon>Streptomycetaceae</taxon>
        <taxon>Streptodolium</taxon>
    </lineage>
</organism>
<sequence>MIPDAAVPVLAEALYAVGDEIGMNADADALFVARHLETAGWAVVDADELAELRDLASRLAARSETP</sequence>
<keyword evidence="2" id="KW-1185">Reference proteome</keyword>
<comment type="caution">
    <text evidence="1">The sequence shown here is derived from an EMBL/GenBank/DDBJ whole genome shotgun (WGS) entry which is preliminary data.</text>
</comment>
<evidence type="ECO:0000313" key="2">
    <source>
        <dbReference type="Proteomes" id="UP001551482"/>
    </source>
</evidence>
<name>A0ABV3DMC4_9ACTN</name>
<proteinExistence type="predicted"/>
<dbReference type="EMBL" id="JBEZFP010000055">
    <property type="protein sequence ID" value="MEU8136069.1"/>
    <property type="molecule type" value="Genomic_DNA"/>
</dbReference>
<accession>A0ABV3DMC4</accession>
<dbReference type="RefSeq" id="WP_358356311.1">
    <property type="nucleotide sequence ID" value="NZ_JBEZFP010000055.1"/>
</dbReference>
<gene>
    <name evidence="1" type="ORF">AB0C36_21460</name>
</gene>
<reference evidence="1 2" key="1">
    <citation type="submission" date="2024-06" db="EMBL/GenBank/DDBJ databases">
        <title>The Natural Products Discovery Center: Release of the First 8490 Sequenced Strains for Exploring Actinobacteria Biosynthetic Diversity.</title>
        <authorList>
            <person name="Kalkreuter E."/>
            <person name="Kautsar S.A."/>
            <person name="Yang D."/>
            <person name="Bader C.D."/>
            <person name="Teijaro C.N."/>
            <person name="Fluegel L."/>
            <person name="Davis C.M."/>
            <person name="Simpson J.R."/>
            <person name="Lauterbach L."/>
            <person name="Steele A.D."/>
            <person name="Gui C."/>
            <person name="Meng S."/>
            <person name="Li G."/>
            <person name="Viehrig K."/>
            <person name="Ye F."/>
            <person name="Su P."/>
            <person name="Kiefer A.F."/>
            <person name="Nichols A."/>
            <person name="Cepeda A.J."/>
            <person name="Yan W."/>
            <person name="Fan B."/>
            <person name="Jiang Y."/>
            <person name="Adhikari A."/>
            <person name="Zheng C.-J."/>
            <person name="Schuster L."/>
            <person name="Cowan T.M."/>
            <person name="Smanski M.J."/>
            <person name="Chevrette M.G."/>
            <person name="De Carvalho L.P.S."/>
            <person name="Shen B."/>
        </authorList>
    </citation>
    <scope>NUCLEOTIDE SEQUENCE [LARGE SCALE GENOMIC DNA]</scope>
    <source>
        <strain evidence="1 2">NPDC048946</strain>
    </source>
</reference>
<protein>
    <submittedName>
        <fullName evidence="1">Uncharacterized protein</fullName>
    </submittedName>
</protein>
<evidence type="ECO:0000313" key="1">
    <source>
        <dbReference type="EMBL" id="MEU8136069.1"/>
    </source>
</evidence>